<dbReference type="PATRIC" id="fig|1149862.3.peg.2754"/>
<sequence>MRGLLRTRNDYKCVINGVMEEIITMNKMNIREVIDKIFTLEETGFRTTLLGIGPMSRNLIVASLELAKEKDFPILFIASRNQVDAKELGGGYVCNWDQQGFKEAIEEIAKEVDFTGLYYLCRDHGGPWQRDNERNSHLSEAAAMELAKRSYLEDLIHNFDLLHIDPTKDPYVMGKSIAMDVVINRTIELIAYVENERKLRQLPEIGYEVGTEETNGGLTSQENYELFIRQLTTKLSKRGLPSPVFIVGQTGTLTRLTKNVGEFSYNSSKLLADTAKKYEVGLKEHNGDYLEDYIILDHPSLHITAMNVAPEFGYIETKAYLELVRLEEKEVENGRLEHPSNLKRVMSEEAVNSGRWKKWVIGDDVHLSVEAILAEEELTETICEICGHYTYENEEVKREITTLFANMKTLGIDGNRYILDKIKNSIDRYVQCFNLQGLTSKLLN</sequence>
<comment type="pathway">
    <text evidence="1">Carbohydrate metabolism.</text>
</comment>
<keyword evidence="3" id="KW-1185">Reference proteome</keyword>
<dbReference type="InterPro" id="IPR050303">
    <property type="entry name" value="GatZ_KbaZ_carbometab"/>
</dbReference>
<dbReference type="EMBL" id="AKVJ01000029">
    <property type="protein sequence ID" value="EIW17748.1"/>
    <property type="molecule type" value="Genomic_DNA"/>
</dbReference>
<protein>
    <submittedName>
        <fullName evidence="2">D-tagatose-bisphosphate aldolase class II accessory protein AgaZ</fullName>
    </submittedName>
</protein>
<dbReference type="InterPro" id="IPR012062">
    <property type="entry name" value="GatZ/KbaZ-like"/>
</dbReference>
<evidence type="ECO:0000256" key="1">
    <source>
        <dbReference type="ARBA" id="ARBA00005007"/>
    </source>
</evidence>
<dbReference type="Gene3D" id="3.20.20.70">
    <property type="entry name" value="Aldolase class I"/>
    <property type="match status" value="1"/>
</dbReference>
<evidence type="ECO:0000313" key="3">
    <source>
        <dbReference type="Proteomes" id="UP000004324"/>
    </source>
</evidence>
<name>I8RED5_9FIRM</name>
<gene>
    <name evidence="2" type="ORF">FB4_3791</name>
</gene>
<organism evidence="2 3">
    <name type="scientific">Pelosinus fermentans B4</name>
    <dbReference type="NCBI Taxonomy" id="1149862"/>
    <lineage>
        <taxon>Bacteria</taxon>
        <taxon>Bacillati</taxon>
        <taxon>Bacillota</taxon>
        <taxon>Negativicutes</taxon>
        <taxon>Selenomonadales</taxon>
        <taxon>Sporomusaceae</taxon>
        <taxon>Pelosinus</taxon>
    </lineage>
</organism>
<proteinExistence type="predicted"/>
<reference evidence="2 3" key="1">
    <citation type="journal article" date="2012" name="J. Bacteriol.">
        <title>Draft Genome Sequences for Two Metal-Reducing Pelosinus fermentans Strains Isolated from a Cr(VI)-Contaminated Site and for Type Strain R7.</title>
        <authorList>
            <person name="Brown S.D."/>
            <person name="Podar M."/>
            <person name="Klingeman D.M."/>
            <person name="Johnson C.M."/>
            <person name="Yang Z.K."/>
            <person name="Utturkar S.M."/>
            <person name="Land M.L."/>
            <person name="Mosher J.J."/>
            <person name="Hurt R.A.Jr."/>
            <person name="Phelps T.J."/>
            <person name="Palumbo A.V."/>
            <person name="Arkin A.P."/>
            <person name="Hazen T.C."/>
            <person name="Elias D.A."/>
        </authorList>
    </citation>
    <scope>NUCLEOTIDE SEQUENCE [LARGE SCALE GENOMIC DNA]</scope>
    <source>
        <strain evidence="2 3">B4</strain>
    </source>
</reference>
<dbReference type="GO" id="GO:0005975">
    <property type="term" value="P:carbohydrate metabolic process"/>
    <property type="evidence" value="ECO:0007669"/>
    <property type="project" value="InterPro"/>
</dbReference>
<accession>I8RED5</accession>
<dbReference type="PANTHER" id="PTHR32502:SF2">
    <property type="entry name" value="D-TAGATOSE-1,6-BISPHOSPHATE ALDOLASE SUBUNIT KBAZ"/>
    <property type="match status" value="1"/>
</dbReference>
<evidence type="ECO:0000313" key="2">
    <source>
        <dbReference type="EMBL" id="EIW17748.1"/>
    </source>
</evidence>
<dbReference type="GO" id="GO:0005886">
    <property type="term" value="C:plasma membrane"/>
    <property type="evidence" value="ECO:0007669"/>
    <property type="project" value="TreeGrafter"/>
</dbReference>
<dbReference type="InterPro" id="IPR013785">
    <property type="entry name" value="Aldolase_TIM"/>
</dbReference>
<dbReference type="Proteomes" id="UP000004324">
    <property type="component" value="Unassembled WGS sequence"/>
</dbReference>
<dbReference type="PANTHER" id="PTHR32502">
    <property type="entry name" value="N-ACETYLGALACTOSAMINE PERMEASE II COMPONENT-RELATED"/>
    <property type="match status" value="1"/>
</dbReference>
<dbReference type="Pfam" id="PF08013">
    <property type="entry name" value="GatZ_KbaZ-like"/>
    <property type="match status" value="1"/>
</dbReference>
<dbReference type="AlphaFoldDB" id="I8RED5"/>
<dbReference type="OrthoDB" id="2642644at2"/>
<comment type="caution">
    <text evidence="2">The sequence shown here is derived from an EMBL/GenBank/DDBJ whole genome shotgun (WGS) entry which is preliminary data.</text>
</comment>
<dbReference type="GO" id="GO:0009401">
    <property type="term" value="P:phosphoenolpyruvate-dependent sugar phosphotransferase system"/>
    <property type="evidence" value="ECO:0007669"/>
    <property type="project" value="TreeGrafter"/>
</dbReference>
<dbReference type="SUPFAM" id="SSF51569">
    <property type="entry name" value="Aldolase"/>
    <property type="match status" value="1"/>
</dbReference>